<dbReference type="GO" id="GO:0005576">
    <property type="term" value="C:extracellular region"/>
    <property type="evidence" value="ECO:0007669"/>
    <property type="project" value="UniProtKB-SubCell"/>
</dbReference>
<dbReference type="InterPro" id="IPR001534">
    <property type="entry name" value="Transthyretin-like"/>
</dbReference>
<name>A0AAN8FP82_TRICO</name>
<evidence type="ECO:0000313" key="6">
    <source>
        <dbReference type="EMBL" id="KAK5980619.1"/>
    </source>
</evidence>
<organism evidence="6 7">
    <name type="scientific">Trichostrongylus colubriformis</name>
    <name type="common">Black scour worm</name>
    <dbReference type="NCBI Taxonomy" id="6319"/>
    <lineage>
        <taxon>Eukaryota</taxon>
        <taxon>Metazoa</taxon>
        <taxon>Ecdysozoa</taxon>
        <taxon>Nematoda</taxon>
        <taxon>Chromadorea</taxon>
        <taxon>Rhabditida</taxon>
        <taxon>Rhabditina</taxon>
        <taxon>Rhabditomorpha</taxon>
        <taxon>Strongyloidea</taxon>
        <taxon>Trichostrongylidae</taxon>
        <taxon>Trichostrongylus</taxon>
    </lineage>
</organism>
<keyword evidence="7" id="KW-1185">Reference proteome</keyword>
<dbReference type="Proteomes" id="UP001331761">
    <property type="component" value="Unassembled WGS sequence"/>
</dbReference>
<evidence type="ECO:0000256" key="5">
    <source>
        <dbReference type="SAM" id="SignalP"/>
    </source>
</evidence>
<keyword evidence="3" id="KW-0964">Secreted</keyword>
<protein>
    <submittedName>
        <fullName evidence="6">TransThyretin family domain</fullName>
    </submittedName>
</protein>
<feature type="signal peptide" evidence="5">
    <location>
        <begin position="1"/>
        <end position="17"/>
    </location>
</feature>
<dbReference type="GO" id="GO:0009986">
    <property type="term" value="C:cell surface"/>
    <property type="evidence" value="ECO:0007669"/>
    <property type="project" value="InterPro"/>
</dbReference>
<feature type="chain" id="PRO_5042821061" evidence="5">
    <location>
        <begin position="18"/>
        <end position="151"/>
    </location>
</feature>
<evidence type="ECO:0000256" key="4">
    <source>
        <dbReference type="ARBA" id="ARBA00022729"/>
    </source>
</evidence>
<evidence type="ECO:0000313" key="7">
    <source>
        <dbReference type="Proteomes" id="UP001331761"/>
    </source>
</evidence>
<sequence>MHTTSILILALLPVCHGILGLGRLQSVAVTGTLLCKKKPASKVLVKLFDSDVFLDPELKRGRTDEDGTFLISGWKREFTDIEPYLDIYHKCNYEGYCVKRRTIKIPEKYIANAPYPNNTFDLGVLKLEGIHDDQWIDCTNLSVDQYRLHFF</sequence>
<gene>
    <name evidence="6" type="ORF">GCK32_015703</name>
</gene>
<dbReference type="AlphaFoldDB" id="A0AAN8FP82"/>
<accession>A0AAN8FP82</accession>
<comment type="subcellular location">
    <subcellularLocation>
        <location evidence="1">Secreted</location>
    </subcellularLocation>
</comment>
<dbReference type="Pfam" id="PF01060">
    <property type="entry name" value="TTR-52"/>
    <property type="match status" value="1"/>
</dbReference>
<dbReference type="InterPro" id="IPR038479">
    <property type="entry name" value="Transthyretin-like_sf"/>
</dbReference>
<keyword evidence="4 5" id="KW-0732">Signal</keyword>
<reference evidence="6 7" key="1">
    <citation type="submission" date="2019-10" db="EMBL/GenBank/DDBJ databases">
        <title>Assembly and Annotation for the nematode Trichostrongylus colubriformis.</title>
        <authorList>
            <person name="Martin J."/>
        </authorList>
    </citation>
    <scope>NUCLEOTIDE SEQUENCE [LARGE SCALE GENOMIC DNA]</scope>
    <source>
        <strain evidence="6">G859</strain>
        <tissue evidence="6">Whole worm</tissue>
    </source>
</reference>
<proteinExistence type="inferred from homology"/>
<dbReference type="Gene3D" id="2.60.40.3330">
    <property type="match status" value="1"/>
</dbReference>
<comment type="similarity">
    <text evidence="2">Belongs to the nematode transthyretin-like family.</text>
</comment>
<evidence type="ECO:0000256" key="2">
    <source>
        <dbReference type="ARBA" id="ARBA00010112"/>
    </source>
</evidence>
<dbReference type="EMBL" id="WIXE01007213">
    <property type="protein sequence ID" value="KAK5980619.1"/>
    <property type="molecule type" value="Genomic_DNA"/>
</dbReference>
<comment type="caution">
    <text evidence="6">The sequence shown here is derived from an EMBL/GenBank/DDBJ whole genome shotgun (WGS) entry which is preliminary data.</text>
</comment>
<evidence type="ECO:0000256" key="3">
    <source>
        <dbReference type="ARBA" id="ARBA00022525"/>
    </source>
</evidence>
<evidence type="ECO:0000256" key="1">
    <source>
        <dbReference type="ARBA" id="ARBA00004613"/>
    </source>
</evidence>
<dbReference type="PANTHER" id="PTHR21700">
    <property type="entry name" value="TRANSTHYRETIN-LIKE FAMILY PROTEIN-RELATED"/>
    <property type="match status" value="1"/>
</dbReference>